<feature type="region of interest" description="Disordered" evidence="1">
    <location>
        <begin position="170"/>
        <end position="203"/>
    </location>
</feature>
<protein>
    <submittedName>
        <fullName evidence="2">Uncharacterized protein</fullName>
    </submittedName>
</protein>
<evidence type="ECO:0000313" key="2">
    <source>
        <dbReference type="EMBL" id="TNN82172.1"/>
    </source>
</evidence>
<proteinExistence type="predicted"/>
<evidence type="ECO:0000313" key="3">
    <source>
        <dbReference type="Proteomes" id="UP000314294"/>
    </source>
</evidence>
<keyword evidence="3" id="KW-1185">Reference proteome</keyword>
<accession>A0A4Z2IXZ4</accession>
<comment type="caution">
    <text evidence="2">The sequence shown here is derived from an EMBL/GenBank/DDBJ whole genome shotgun (WGS) entry which is preliminary data.</text>
</comment>
<dbReference type="AlphaFoldDB" id="A0A4Z2IXZ4"/>
<dbReference type="Proteomes" id="UP000314294">
    <property type="component" value="Unassembled WGS sequence"/>
</dbReference>
<gene>
    <name evidence="2" type="ORF">EYF80_007540</name>
</gene>
<feature type="compositionally biased region" description="Basic and acidic residues" evidence="1">
    <location>
        <begin position="178"/>
        <end position="203"/>
    </location>
</feature>
<name>A0A4Z2IXZ4_9TELE</name>
<sequence length="272" mass="29879">MLTGAVSPSETNQYHPVYLTNLIWLPSPQPSHLWLKFMLLSVRVRAKAGGTPPSEAWDCAWAWGECCGKPWACGWRAEQELLLRSAVSVLWSCLAVCTHLAAESRRARVNGGLRRGAGWERLQAGSRFVLQPDTIAAVGTLKLEEQVITCSSEPPEAKCSPVLEKATLVTGPWSEGNDTEHAREDGGEDRQKKGNKTDREAAGKKIGAACPAAGTQTGCFGGHQVARRRELNREDSLFVAIKTIRSHLRLHVPDHHTGVHRACGWERGEHRV</sequence>
<dbReference type="EMBL" id="SRLO01000041">
    <property type="protein sequence ID" value="TNN82172.1"/>
    <property type="molecule type" value="Genomic_DNA"/>
</dbReference>
<organism evidence="2 3">
    <name type="scientific">Liparis tanakae</name>
    <name type="common">Tanaka's snailfish</name>
    <dbReference type="NCBI Taxonomy" id="230148"/>
    <lineage>
        <taxon>Eukaryota</taxon>
        <taxon>Metazoa</taxon>
        <taxon>Chordata</taxon>
        <taxon>Craniata</taxon>
        <taxon>Vertebrata</taxon>
        <taxon>Euteleostomi</taxon>
        <taxon>Actinopterygii</taxon>
        <taxon>Neopterygii</taxon>
        <taxon>Teleostei</taxon>
        <taxon>Neoteleostei</taxon>
        <taxon>Acanthomorphata</taxon>
        <taxon>Eupercaria</taxon>
        <taxon>Perciformes</taxon>
        <taxon>Cottioidei</taxon>
        <taxon>Cottales</taxon>
        <taxon>Liparidae</taxon>
        <taxon>Liparis</taxon>
    </lineage>
</organism>
<reference evidence="2 3" key="1">
    <citation type="submission" date="2019-03" db="EMBL/GenBank/DDBJ databases">
        <title>First draft genome of Liparis tanakae, snailfish: a comprehensive survey of snailfish specific genes.</title>
        <authorList>
            <person name="Kim W."/>
            <person name="Song I."/>
            <person name="Jeong J.-H."/>
            <person name="Kim D."/>
            <person name="Kim S."/>
            <person name="Ryu S."/>
            <person name="Song J.Y."/>
            <person name="Lee S.K."/>
        </authorList>
    </citation>
    <scope>NUCLEOTIDE SEQUENCE [LARGE SCALE GENOMIC DNA]</scope>
    <source>
        <tissue evidence="2">Muscle</tissue>
    </source>
</reference>
<evidence type="ECO:0000256" key="1">
    <source>
        <dbReference type="SAM" id="MobiDB-lite"/>
    </source>
</evidence>